<evidence type="ECO:0000313" key="2">
    <source>
        <dbReference type="Proteomes" id="UP000034803"/>
    </source>
</evidence>
<evidence type="ECO:0000313" key="1">
    <source>
        <dbReference type="EMBL" id="KKP31498.1"/>
    </source>
</evidence>
<reference evidence="1 2" key="1">
    <citation type="journal article" date="2015" name="Nature">
        <title>rRNA introns, odd ribosomes, and small enigmatic genomes across a large radiation of phyla.</title>
        <authorList>
            <person name="Brown C.T."/>
            <person name="Hug L.A."/>
            <person name="Thomas B.C."/>
            <person name="Sharon I."/>
            <person name="Castelle C.J."/>
            <person name="Singh A."/>
            <person name="Wilkins M.J."/>
            <person name="Williams K.H."/>
            <person name="Banfield J.F."/>
        </authorList>
    </citation>
    <scope>NUCLEOTIDE SEQUENCE [LARGE SCALE GENOMIC DNA]</scope>
</reference>
<name>A0A0F9YJM7_9BACT</name>
<comment type="caution">
    <text evidence="1">The sequence shown here is derived from an EMBL/GenBank/DDBJ whole genome shotgun (WGS) entry which is preliminary data.</text>
</comment>
<dbReference type="Proteomes" id="UP000034803">
    <property type="component" value="Unassembled WGS sequence"/>
</dbReference>
<dbReference type="AlphaFoldDB" id="A0A0F9YJM7"/>
<accession>A0A0F9YJM7</accession>
<proteinExistence type="predicted"/>
<sequence length="91" mass="10830">MSLTNKDINIIDNLLDRRLDKRFLEQEDKFDKKLTEFKSEFFDRIDPILKEVVASREERTLISEHLSDHSDRIETLEKIHSKGKHSLLFSS</sequence>
<gene>
    <name evidence="1" type="ORF">UR21_C0009G0079</name>
</gene>
<organism evidence="1 2">
    <name type="scientific">Candidatus Woesebacteria bacterium GW2011_GWC2_31_9</name>
    <dbReference type="NCBI Taxonomy" id="1618586"/>
    <lineage>
        <taxon>Bacteria</taxon>
        <taxon>Candidatus Woeseibacteriota</taxon>
    </lineage>
</organism>
<protein>
    <submittedName>
        <fullName evidence="1">Uncharacterized protein</fullName>
    </submittedName>
</protein>
<dbReference type="EMBL" id="LBOI01000009">
    <property type="protein sequence ID" value="KKP31498.1"/>
    <property type="molecule type" value="Genomic_DNA"/>
</dbReference>